<dbReference type="Pfam" id="PF02129">
    <property type="entry name" value="Peptidase_S15"/>
    <property type="match status" value="1"/>
</dbReference>
<dbReference type="InterPro" id="IPR029058">
    <property type="entry name" value="AB_hydrolase_fold"/>
</dbReference>
<dbReference type="Gene3D" id="3.40.50.1820">
    <property type="entry name" value="alpha/beta hydrolase"/>
    <property type="match status" value="1"/>
</dbReference>
<evidence type="ECO:0000313" key="2">
    <source>
        <dbReference type="EMBL" id="KAI5402140.1"/>
    </source>
</evidence>
<organism evidence="2 3">
    <name type="scientific">Pisum sativum</name>
    <name type="common">Garden pea</name>
    <name type="synonym">Lathyrus oleraceus</name>
    <dbReference type="NCBI Taxonomy" id="3888"/>
    <lineage>
        <taxon>Eukaryota</taxon>
        <taxon>Viridiplantae</taxon>
        <taxon>Streptophyta</taxon>
        <taxon>Embryophyta</taxon>
        <taxon>Tracheophyta</taxon>
        <taxon>Spermatophyta</taxon>
        <taxon>Magnoliopsida</taxon>
        <taxon>eudicotyledons</taxon>
        <taxon>Gunneridae</taxon>
        <taxon>Pentapetalae</taxon>
        <taxon>rosids</taxon>
        <taxon>fabids</taxon>
        <taxon>Fabales</taxon>
        <taxon>Fabaceae</taxon>
        <taxon>Papilionoideae</taxon>
        <taxon>50 kb inversion clade</taxon>
        <taxon>NPAAA clade</taxon>
        <taxon>Hologalegina</taxon>
        <taxon>IRL clade</taxon>
        <taxon>Fabeae</taxon>
        <taxon>Lathyrus</taxon>
    </lineage>
</organism>
<dbReference type="AlphaFoldDB" id="A0A9D5ADZ7"/>
<dbReference type="Proteomes" id="UP001058974">
    <property type="component" value="Chromosome 6"/>
</dbReference>
<dbReference type="GO" id="GO:0016787">
    <property type="term" value="F:hydrolase activity"/>
    <property type="evidence" value="ECO:0007669"/>
    <property type="project" value="InterPro"/>
</dbReference>
<comment type="caution">
    <text evidence="2">The sequence shown here is derived from an EMBL/GenBank/DDBJ whole genome shotgun (WGS) entry which is preliminary data.</text>
</comment>
<dbReference type="PANTHER" id="PTHR42103:SF2">
    <property type="entry name" value="AB HYDROLASE-1 DOMAIN-CONTAINING PROTEIN"/>
    <property type="match status" value="1"/>
</dbReference>
<dbReference type="OrthoDB" id="10260961at2759"/>
<name>A0A9D5ADZ7_PEA</name>
<feature type="domain" description="Xaa-Pro dipeptidyl-peptidase-like" evidence="1">
    <location>
        <begin position="16"/>
        <end position="106"/>
    </location>
</feature>
<dbReference type="PANTHER" id="PTHR42103">
    <property type="entry name" value="ALPHA/BETA-HYDROLASES SUPERFAMILY PROTEIN"/>
    <property type="match status" value="1"/>
</dbReference>
<reference evidence="2 3" key="1">
    <citation type="journal article" date="2022" name="Nat. Genet.">
        <title>Improved pea reference genome and pan-genome highlight genomic features and evolutionary characteristics.</title>
        <authorList>
            <person name="Yang T."/>
            <person name="Liu R."/>
            <person name="Luo Y."/>
            <person name="Hu S."/>
            <person name="Wang D."/>
            <person name="Wang C."/>
            <person name="Pandey M.K."/>
            <person name="Ge S."/>
            <person name="Xu Q."/>
            <person name="Li N."/>
            <person name="Li G."/>
            <person name="Huang Y."/>
            <person name="Saxena R.K."/>
            <person name="Ji Y."/>
            <person name="Li M."/>
            <person name="Yan X."/>
            <person name="He Y."/>
            <person name="Liu Y."/>
            <person name="Wang X."/>
            <person name="Xiang C."/>
            <person name="Varshney R.K."/>
            <person name="Ding H."/>
            <person name="Gao S."/>
            <person name="Zong X."/>
        </authorList>
    </citation>
    <scope>NUCLEOTIDE SEQUENCE [LARGE SCALE GENOMIC DNA]</scope>
    <source>
        <strain evidence="2 3">cv. Zhongwan 6</strain>
    </source>
</reference>
<dbReference type="SUPFAM" id="SSF53474">
    <property type="entry name" value="alpha/beta-Hydrolases"/>
    <property type="match status" value="1"/>
</dbReference>
<accession>A0A9D5ADZ7</accession>
<protein>
    <recommendedName>
        <fullName evidence="1">Xaa-Pro dipeptidyl-peptidase-like domain-containing protein</fullName>
    </recommendedName>
</protein>
<dbReference type="EMBL" id="JAMSHJ010000006">
    <property type="protein sequence ID" value="KAI5402140.1"/>
    <property type="molecule type" value="Genomic_DNA"/>
</dbReference>
<evidence type="ECO:0000259" key="1">
    <source>
        <dbReference type="Pfam" id="PF02129"/>
    </source>
</evidence>
<keyword evidence="3" id="KW-1185">Reference proteome</keyword>
<sequence>MSSDFTLESFTVETSDGVKLRTRLFKPGPNINIKDENFAVVLVHPYSVLGGSQGLLKGIASGLALNGYTAVTFDMRGVGKSTGRASLTGFAEVKDVVSVSNWVSHSLSIPKILLIGSSAGAPIAGSAVDKIEEVIGYVSIGYPFGITASILFGRHHKGILQSVKPKLFIMGTQDGFTSVKQLENKVKSAAGRVETHLIDGVGHFQMEGPDYDAYMVDLIVNFIQSL</sequence>
<dbReference type="InterPro" id="IPR000383">
    <property type="entry name" value="Xaa-Pro-like_dom"/>
</dbReference>
<gene>
    <name evidence="2" type="ORF">KIW84_066552</name>
</gene>
<dbReference type="Gramene" id="Psat06G0655200-T1">
    <property type="protein sequence ID" value="KAI5402140.1"/>
    <property type="gene ID" value="KIW84_066552"/>
</dbReference>
<evidence type="ECO:0000313" key="3">
    <source>
        <dbReference type="Proteomes" id="UP001058974"/>
    </source>
</evidence>
<proteinExistence type="predicted"/>